<reference evidence="1 2" key="1">
    <citation type="submission" date="2020-05" db="EMBL/GenBank/DDBJ databases">
        <title>Identification and distribution of gene clusters putatively required for synthesis of sphingolipid metabolism inhibitors in phylogenetically diverse species of the filamentous fungus Fusarium.</title>
        <authorList>
            <person name="Kim H.-S."/>
            <person name="Busman M."/>
            <person name="Brown D.W."/>
            <person name="Divon H."/>
            <person name="Uhlig S."/>
            <person name="Proctor R.H."/>
        </authorList>
    </citation>
    <scope>NUCLEOTIDE SEQUENCE [LARGE SCALE GENOMIC DNA]</scope>
    <source>
        <strain evidence="1 2">NRRL 36939</strain>
    </source>
</reference>
<protein>
    <submittedName>
        <fullName evidence="1">Uncharacterized protein</fullName>
    </submittedName>
</protein>
<dbReference type="OrthoDB" id="10025998at2759"/>
<dbReference type="Proteomes" id="UP000546213">
    <property type="component" value="Unassembled WGS sequence"/>
</dbReference>
<sequence>MSALNGIIFMPTTYYPAIATTLKSSSIEIRTHAQPGIMASFARPASKLIELLSDKSQSPNLTIVDTILLHLGIADIYSLHASSRSLRWLVDYMTDSPCLLNITKQLQPFVNDPMRFRKELGKHDGLIAGDFVRNFFEFNCWEISSLLLYVERGPKYQGFIKYLLDHEGYKAHSEQTIFRRDNTPDLSLVIIATPGSPIVEIINKALTTAGLNVISWNKAYCLLPIPTVVLHKFYPLKPIDNDLGKSLRHRAKRGWTTRDMLWPDLTTQLISRKECRQIGGPSSLVIRLGNEPPGDYSPDYVLEGSVYSVVWKKMDTGRCLSVTMQPVPVSRALRYTHANGEVGHGCKAWERFLRDRLDRWTYVEIAKMDREQRPQGFYYMAPGNYRVCIPTGYQLPNTWDYADDQIIPWFQEWEASWSMTNEY</sequence>
<name>A0A8H5L0E1_9HYPO</name>
<organism evidence="1 2">
    <name type="scientific">Fusarium pseudocircinatum</name>
    <dbReference type="NCBI Taxonomy" id="56676"/>
    <lineage>
        <taxon>Eukaryota</taxon>
        <taxon>Fungi</taxon>
        <taxon>Dikarya</taxon>
        <taxon>Ascomycota</taxon>
        <taxon>Pezizomycotina</taxon>
        <taxon>Sordariomycetes</taxon>
        <taxon>Hypocreomycetidae</taxon>
        <taxon>Hypocreales</taxon>
        <taxon>Nectriaceae</taxon>
        <taxon>Fusarium</taxon>
        <taxon>Fusarium fujikuroi species complex</taxon>
    </lineage>
</organism>
<dbReference type="EMBL" id="JAAOAS010000291">
    <property type="protein sequence ID" value="KAF5581405.1"/>
    <property type="molecule type" value="Genomic_DNA"/>
</dbReference>
<accession>A0A8H5L0E1</accession>
<dbReference type="AlphaFoldDB" id="A0A8H5L0E1"/>
<gene>
    <name evidence="1" type="ORF">FPCIR_10167</name>
</gene>
<evidence type="ECO:0000313" key="1">
    <source>
        <dbReference type="EMBL" id="KAF5581405.1"/>
    </source>
</evidence>
<evidence type="ECO:0000313" key="2">
    <source>
        <dbReference type="Proteomes" id="UP000546213"/>
    </source>
</evidence>
<comment type="caution">
    <text evidence="1">The sequence shown here is derived from an EMBL/GenBank/DDBJ whole genome shotgun (WGS) entry which is preliminary data.</text>
</comment>
<keyword evidence="2" id="KW-1185">Reference proteome</keyword>
<proteinExistence type="predicted"/>